<accession>A0A2M4DM59</accession>
<evidence type="ECO:0000256" key="1">
    <source>
        <dbReference type="SAM" id="MobiDB-lite"/>
    </source>
</evidence>
<proteinExistence type="predicted"/>
<evidence type="ECO:0000313" key="2">
    <source>
        <dbReference type="EMBL" id="MBW78650.1"/>
    </source>
</evidence>
<dbReference type="AlphaFoldDB" id="A0A2M4DM59"/>
<dbReference type="EMBL" id="GGFL01014472">
    <property type="protein sequence ID" value="MBW78650.1"/>
    <property type="molecule type" value="Transcribed_RNA"/>
</dbReference>
<reference evidence="2" key="1">
    <citation type="submission" date="2018-01" db="EMBL/GenBank/DDBJ databases">
        <title>An insight into the sialome of Amazonian anophelines.</title>
        <authorList>
            <person name="Ribeiro J.M."/>
            <person name="Scarpassa V."/>
            <person name="Calvo E."/>
        </authorList>
    </citation>
    <scope>NUCLEOTIDE SEQUENCE</scope>
</reference>
<sequence length="104" mass="12064">MAKDLACGFVVADVVLAAVLDDDHFGRVTRNRSHHRVTGSHHHNHQHHHRSGVGTDPGHARSYYRKRRHCCCVIEEEEKAAYRKCFPARSCYVRAFRCFSRYQS</sequence>
<feature type="region of interest" description="Disordered" evidence="1">
    <location>
        <begin position="34"/>
        <end position="60"/>
    </location>
</feature>
<name>A0A2M4DM59_ANODA</name>
<organism evidence="2">
    <name type="scientific">Anopheles darlingi</name>
    <name type="common">Mosquito</name>
    <dbReference type="NCBI Taxonomy" id="43151"/>
    <lineage>
        <taxon>Eukaryota</taxon>
        <taxon>Metazoa</taxon>
        <taxon>Ecdysozoa</taxon>
        <taxon>Arthropoda</taxon>
        <taxon>Hexapoda</taxon>
        <taxon>Insecta</taxon>
        <taxon>Pterygota</taxon>
        <taxon>Neoptera</taxon>
        <taxon>Endopterygota</taxon>
        <taxon>Diptera</taxon>
        <taxon>Nematocera</taxon>
        <taxon>Culicoidea</taxon>
        <taxon>Culicidae</taxon>
        <taxon>Anophelinae</taxon>
        <taxon>Anopheles</taxon>
    </lineage>
</organism>
<feature type="compositionally biased region" description="Basic residues" evidence="1">
    <location>
        <begin position="34"/>
        <end position="51"/>
    </location>
</feature>
<protein>
    <submittedName>
        <fullName evidence="2">Putative secreted protein</fullName>
    </submittedName>
</protein>